<evidence type="ECO:0000256" key="1">
    <source>
        <dbReference type="ARBA" id="ARBA00006817"/>
    </source>
</evidence>
<evidence type="ECO:0000313" key="3">
    <source>
        <dbReference type="EMBL" id="MFD1002025.1"/>
    </source>
</evidence>
<dbReference type="EMBL" id="JBHTKA010000008">
    <property type="protein sequence ID" value="MFD1002025.1"/>
    <property type="molecule type" value="Genomic_DNA"/>
</dbReference>
<feature type="domain" description="Activator of Hsp90 ATPase homologue 1/2-like C-terminal" evidence="2">
    <location>
        <begin position="12"/>
        <end position="146"/>
    </location>
</feature>
<comment type="similarity">
    <text evidence="1">Belongs to the AHA1 family.</text>
</comment>
<gene>
    <name evidence="3" type="ORF">ACFQ21_22055</name>
</gene>
<protein>
    <submittedName>
        <fullName evidence="3">SRPBCC domain-containing protein</fullName>
    </submittedName>
</protein>
<proteinExistence type="inferred from homology"/>
<organism evidence="3 4">
    <name type="scientific">Ohtaekwangia kribbensis</name>
    <dbReference type="NCBI Taxonomy" id="688913"/>
    <lineage>
        <taxon>Bacteria</taxon>
        <taxon>Pseudomonadati</taxon>
        <taxon>Bacteroidota</taxon>
        <taxon>Cytophagia</taxon>
        <taxon>Cytophagales</taxon>
        <taxon>Fulvivirgaceae</taxon>
        <taxon>Ohtaekwangia</taxon>
    </lineage>
</organism>
<evidence type="ECO:0000313" key="4">
    <source>
        <dbReference type="Proteomes" id="UP001597112"/>
    </source>
</evidence>
<keyword evidence="4" id="KW-1185">Reference proteome</keyword>
<accession>A0ABW3K6Z2</accession>
<reference evidence="4" key="1">
    <citation type="journal article" date="2019" name="Int. J. Syst. Evol. Microbiol.">
        <title>The Global Catalogue of Microorganisms (GCM) 10K type strain sequencing project: providing services to taxonomists for standard genome sequencing and annotation.</title>
        <authorList>
            <consortium name="The Broad Institute Genomics Platform"/>
            <consortium name="The Broad Institute Genome Sequencing Center for Infectious Disease"/>
            <person name="Wu L."/>
            <person name="Ma J."/>
        </authorList>
    </citation>
    <scope>NUCLEOTIDE SEQUENCE [LARGE SCALE GENOMIC DNA]</scope>
    <source>
        <strain evidence="4">CCUG 58938</strain>
    </source>
</reference>
<dbReference type="CDD" id="cd07814">
    <property type="entry name" value="SRPBCC_CalC_Aha1-like"/>
    <property type="match status" value="1"/>
</dbReference>
<name>A0ABW3K6Z2_9BACT</name>
<dbReference type="Pfam" id="PF08327">
    <property type="entry name" value="AHSA1"/>
    <property type="match status" value="1"/>
</dbReference>
<dbReference type="SUPFAM" id="SSF55961">
    <property type="entry name" value="Bet v1-like"/>
    <property type="match status" value="1"/>
</dbReference>
<dbReference type="Gene3D" id="3.30.530.20">
    <property type="match status" value="1"/>
</dbReference>
<dbReference type="Proteomes" id="UP001597112">
    <property type="component" value="Unassembled WGS sequence"/>
</dbReference>
<dbReference type="InterPro" id="IPR023393">
    <property type="entry name" value="START-like_dom_sf"/>
</dbReference>
<dbReference type="RefSeq" id="WP_377582735.1">
    <property type="nucleotide sequence ID" value="NZ_JBHTKA010000008.1"/>
</dbReference>
<sequence>MKNLEYNIQIAASKQKVWDTMLAQDTYRQWTDVSWPGSRYEGSWEKNKDLRFVSGEQGGGGTLATLTEFRPHDYLLAKHVAIINGDGSEDRTSDAAKGWVGTTESYTFEEHNGKTNLKVEIKTAPEWADMFDDGWPKALEKLKEICEQ</sequence>
<evidence type="ECO:0000259" key="2">
    <source>
        <dbReference type="Pfam" id="PF08327"/>
    </source>
</evidence>
<comment type="caution">
    <text evidence="3">The sequence shown here is derived from an EMBL/GenBank/DDBJ whole genome shotgun (WGS) entry which is preliminary data.</text>
</comment>
<dbReference type="InterPro" id="IPR013538">
    <property type="entry name" value="ASHA1/2-like_C"/>
</dbReference>